<feature type="transmembrane region" description="Helical" evidence="2">
    <location>
        <begin position="20"/>
        <end position="37"/>
    </location>
</feature>
<feature type="transmembrane region" description="Helical" evidence="2">
    <location>
        <begin position="146"/>
        <end position="171"/>
    </location>
</feature>
<keyword evidence="2" id="KW-0472">Membrane</keyword>
<keyword evidence="2" id="KW-0812">Transmembrane</keyword>
<dbReference type="Proteomes" id="UP000582837">
    <property type="component" value="Unassembled WGS sequence"/>
</dbReference>
<dbReference type="EMBL" id="JACHIA010000015">
    <property type="protein sequence ID" value="MBB6072505.1"/>
    <property type="molecule type" value="Genomic_DNA"/>
</dbReference>
<evidence type="ECO:0000256" key="1">
    <source>
        <dbReference type="SAM" id="MobiDB-lite"/>
    </source>
</evidence>
<feature type="compositionally biased region" description="Acidic residues" evidence="1">
    <location>
        <begin position="66"/>
        <end position="82"/>
    </location>
</feature>
<reference evidence="3 4" key="1">
    <citation type="submission" date="2020-08" db="EMBL/GenBank/DDBJ databases">
        <title>Genomic Encyclopedia of Type Strains, Phase IV (KMG-IV): sequencing the most valuable type-strain genomes for metagenomic binning, comparative biology and taxonomic classification.</title>
        <authorList>
            <person name="Goeker M."/>
        </authorList>
    </citation>
    <scope>NUCLEOTIDE SEQUENCE [LARGE SCALE GENOMIC DNA]</scope>
    <source>
        <strain evidence="3 4">DSM 29007</strain>
    </source>
</reference>
<gene>
    <name evidence="3" type="ORF">HNQ61_004167</name>
</gene>
<dbReference type="RefSeq" id="WP_170038220.1">
    <property type="nucleotide sequence ID" value="NZ_JABDTL010000002.1"/>
</dbReference>
<feature type="transmembrane region" description="Helical" evidence="2">
    <location>
        <begin position="205"/>
        <end position="226"/>
    </location>
</feature>
<sequence length="403" mass="43125">MTEHGLFYLIWQGNSGLGRLFTLLLLGLGVAAGWTAWSHVTRYRVRETGALRAVRAALVRAREKDQADEEGPKEEDAEEETAETVRRAPELVPLELLQQSAPREESLIGDRLAELARMKLARVRVNVDALQQMTIMRENARPGLAFPGYAVDLCTMGGMLGTFIGLCMMLLQMQGVMPGNGVPAAGGFMEASASLGSIIASKKTAFVTTLVGLACAITVSFLNFLLARAQSAFYDQLERFTVAELLPATVPAVEDETAMEKLSLQLAESFEKLGDVARAQERNAELHMGMQEAFGTTVESLRTLALQAAARGPDEESAGAVVALAPQMAEVSAALTRSALALEEAARRRAHDPTRGSQRRAGWGALVSELGGLAADAVGEVRRNPVVALGGVCGMVFLAVLIF</sequence>
<feature type="transmembrane region" description="Helical" evidence="2">
    <location>
        <begin position="386"/>
        <end position="402"/>
    </location>
</feature>
<proteinExistence type="predicted"/>
<evidence type="ECO:0000313" key="4">
    <source>
        <dbReference type="Proteomes" id="UP000582837"/>
    </source>
</evidence>
<evidence type="ECO:0000256" key="2">
    <source>
        <dbReference type="SAM" id="Phobius"/>
    </source>
</evidence>
<keyword evidence="2" id="KW-1133">Transmembrane helix</keyword>
<protein>
    <submittedName>
        <fullName evidence="3">Biopolymer transport protein ExbB/TolQ</fullName>
    </submittedName>
</protein>
<keyword evidence="4" id="KW-1185">Reference proteome</keyword>
<evidence type="ECO:0000313" key="3">
    <source>
        <dbReference type="EMBL" id="MBB6072505.1"/>
    </source>
</evidence>
<feature type="region of interest" description="Disordered" evidence="1">
    <location>
        <begin position="62"/>
        <end position="85"/>
    </location>
</feature>
<organism evidence="3 4">
    <name type="scientific">Longimicrobium terrae</name>
    <dbReference type="NCBI Taxonomy" id="1639882"/>
    <lineage>
        <taxon>Bacteria</taxon>
        <taxon>Pseudomonadati</taxon>
        <taxon>Gemmatimonadota</taxon>
        <taxon>Longimicrobiia</taxon>
        <taxon>Longimicrobiales</taxon>
        <taxon>Longimicrobiaceae</taxon>
        <taxon>Longimicrobium</taxon>
    </lineage>
</organism>
<dbReference type="AlphaFoldDB" id="A0A841H2W5"/>
<comment type="caution">
    <text evidence="3">The sequence shown here is derived from an EMBL/GenBank/DDBJ whole genome shotgun (WGS) entry which is preliminary data.</text>
</comment>
<accession>A0A841H2W5</accession>
<name>A0A841H2W5_9BACT</name>